<feature type="compositionally biased region" description="Low complexity" evidence="1">
    <location>
        <begin position="349"/>
        <end position="368"/>
    </location>
</feature>
<protein>
    <submittedName>
        <fullName evidence="3">DUF2157 domain-containing protein</fullName>
    </submittedName>
</protein>
<feature type="transmembrane region" description="Helical" evidence="2">
    <location>
        <begin position="319"/>
        <end position="341"/>
    </location>
</feature>
<dbReference type="AlphaFoldDB" id="A0A223S8T9"/>
<feature type="region of interest" description="Disordered" evidence="1">
    <location>
        <begin position="349"/>
        <end position="387"/>
    </location>
</feature>
<keyword evidence="2" id="KW-0472">Membrane</keyword>
<accession>A0A223S8T9</accession>
<dbReference type="KEGG" id="ngv:CDO52_18440"/>
<feature type="transmembrane region" description="Helical" evidence="2">
    <location>
        <begin position="271"/>
        <end position="290"/>
    </location>
</feature>
<evidence type="ECO:0000313" key="3">
    <source>
        <dbReference type="EMBL" id="ASU84518.1"/>
    </source>
</evidence>
<feature type="compositionally biased region" description="Low complexity" evidence="1">
    <location>
        <begin position="378"/>
        <end position="387"/>
    </location>
</feature>
<dbReference type="Proteomes" id="UP000215005">
    <property type="component" value="Chromosome"/>
</dbReference>
<gene>
    <name evidence="3" type="ORF">CDO52_18440</name>
</gene>
<feature type="transmembrane region" description="Helical" evidence="2">
    <location>
        <begin position="142"/>
        <end position="162"/>
    </location>
</feature>
<dbReference type="EMBL" id="CP022753">
    <property type="protein sequence ID" value="ASU84518.1"/>
    <property type="molecule type" value="Genomic_DNA"/>
</dbReference>
<feature type="transmembrane region" description="Helical" evidence="2">
    <location>
        <begin position="62"/>
        <end position="80"/>
    </location>
</feature>
<proteinExistence type="predicted"/>
<evidence type="ECO:0000256" key="1">
    <source>
        <dbReference type="SAM" id="MobiDB-lite"/>
    </source>
</evidence>
<feature type="transmembrane region" description="Helical" evidence="2">
    <location>
        <begin position="295"/>
        <end position="313"/>
    </location>
</feature>
<name>A0A223S8T9_9ACTN</name>
<keyword evidence="4" id="KW-1185">Reference proteome</keyword>
<sequence length="387" mass="38937">MRTAKMTSDARARDSEAREEVLRRLVAEGVISAEQAAAVGAALRRAGVGGGGGRTLVRWAEIAGYAGGGLVLTGVFALLATAWQDLDGTMRVLLLVAIAVVAAVSGLVMSGGPSVALGPDSLAGRLRGLSAGPAVPTVRRRVTGVLFSLAAVTTAGAMSVGLEDAEGLEWVAPLVGLGVALSGYAVLPSAAVLVVSWWMSGALVLVTFNALLTETTDVTLATGLTLVVLGAAWAALSAWGALVERRLGIGLGVGMSLFGAQFLLAQEDTSMLGYVLTLATAALCLGFYWWERAAVLLVFGILGITVGVTEVVWDLTGGAIGAAPILLTAGVVLLAACWVGIKLHRGGAAVPPREPGPAEAAPADTGPAPEGPTPNGPAPTAGTDRPV</sequence>
<keyword evidence="2" id="KW-1133">Transmembrane helix</keyword>
<feature type="transmembrane region" description="Helical" evidence="2">
    <location>
        <begin position="174"/>
        <end position="198"/>
    </location>
</feature>
<feature type="transmembrane region" description="Helical" evidence="2">
    <location>
        <begin position="247"/>
        <end position="265"/>
    </location>
</feature>
<evidence type="ECO:0000256" key="2">
    <source>
        <dbReference type="SAM" id="Phobius"/>
    </source>
</evidence>
<organism evidence="3 4">
    <name type="scientific">Nocardiopsis gilva YIM 90087</name>
    <dbReference type="NCBI Taxonomy" id="1235441"/>
    <lineage>
        <taxon>Bacteria</taxon>
        <taxon>Bacillati</taxon>
        <taxon>Actinomycetota</taxon>
        <taxon>Actinomycetes</taxon>
        <taxon>Streptosporangiales</taxon>
        <taxon>Nocardiopsidaceae</taxon>
        <taxon>Nocardiopsis</taxon>
    </lineage>
</organism>
<reference evidence="3 4" key="1">
    <citation type="submission" date="2017-08" db="EMBL/GenBank/DDBJ databases">
        <title>The complete genome sequence of Nocardiopsis gilva YIM 90087.</title>
        <authorList>
            <person name="Yin M."/>
            <person name="Tang S."/>
        </authorList>
    </citation>
    <scope>NUCLEOTIDE SEQUENCE [LARGE SCALE GENOMIC DNA]</scope>
    <source>
        <strain evidence="3 4">YIM 90087</strain>
    </source>
</reference>
<keyword evidence="2" id="KW-0812">Transmembrane</keyword>
<evidence type="ECO:0000313" key="4">
    <source>
        <dbReference type="Proteomes" id="UP000215005"/>
    </source>
</evidence>
<feature type="transmembrane region" description="Helical" evidence="2">
    <location>
        <begin position="218"/>
        <end position="240"/>
    </location>
</feature>
<feature type="transmembrane region" description="Helical" evidence="2">
    <location>
        <begin position="92"/>
        <end position="112"/>
    </location>
</feature>